<keyword evidence="3" id="KW-1185">Reference proteome</keyword>
<dbReference type="Proteomes" id="UP000326759">
    <property type="component" value="Unassembled WGS sequence"/>
</dbReference>
<protein>
    <recommendedName>
        <fullName evidence="4">Diacylglycerol O-acyltransferase</fullName>
    </recommendedName>
</protein>
<feature type="transmembrane region" description="Helical" evidence="1">
    <location>
        <begin position="337"/>
        <end position="361"/>
    </location>
</feature>
<name>A0A5N5TNR6_9CRUS</name>
<gene>
    <name evidence="2" type="ORF">Anas_04387</name>
</gene>
<evidence type="ECO:0000313" key="2">
    <source>
        <dbReference type="EMBL" id="KAB7507796.1"/>
    </source>
</evidence>
<dbReference type="PANTHER" id="PTHR31650">
    <property type="entry name" value="O-ACYLTRANSFERASE (WSD1-LIKE) FAMILY PROTEIN"/>
    <property type="match status" value="1"/>
</dbReference>
<organism evidence="2 3">
    <name type="scientific">Armadillidium nasatum</name>
    <dbReference type="NCBI Taxonomy" id="96803"/>
    <lineage>
        <taxon>Eukaryota</taxon>
        <taxon>Metazoa</taxon>
        <taxon>Ecdysozoa</taxon>
        <taxon>Arthropoda</taxon>
        <taxon>Crustacea</taxon>
        <taxon>Multicrustacea</taxon>
        <taxon>Malacostraca</taxon>
        <taxon>Eumalacostraca</taxon>
        <taxon>Peracarida</taxon>
        <taxon>Isopoda</taxon>
        <taxon>Oniscidea</taxon>
        <taxon>Crinocheta</taxon>
        <taxon>Armadillidiidae</taxon>
        <taxon>Armadillidium</taxon>
    </lineage>
</organism>
<keyword evidence="1" id="KW-1133">Transmembrane helix</keyword>
<dbReference type="PANTHER" id="PTHR31650:SF1">
    <property type="entry name" value="WAX ESTER SYNTHASE_DIACYLGLYCEROL ACYLTRANSFERASE 4-RELATED"/>
    <property type="match status" value="1"/>
</dbReference>
<evidence type="ECO:0008006" key="4">
    <source>
        <dbReference type="Google" id="ProtNLM"/>
    </source>
</evidence>
<dbReference type="GO" id="GO:0005886">
    <property type="term" value="C:plasma membrane"/>
    <property type="evidence" value="ECO:0007669"/>
    <property type="project" value="TreeGrafter"/>
</dbReference>
<feature type="non-terminal residue" evidence="2">
    <location>
        <position position="380"/>
    </location>
</feature>
<sequence>MDMVFASSLEAKNPIINAFLKFDGNLSFEDLKNLMQNKIENSEFPGGSNVFKKFKQTLQSYYGYFVWKDVDNFDINYHIKKINLCELYPGEAQNIKNKTNSLLHNSCAEILPCKYLNEHGSRSFPENLPQWEILILTQEGSSEDVMLLRLHHSIGDGISLLRLLLEELSDEPTTLLFSQPSMSTFEKTVQLVWSVTLIPFVIPILMQGRKNPLHGPGLNEKKIFHLIVKSIKKGTKASATDILFSCLSFSLASFFQTRGVEVSEITTSFIVGGHDSTSPLTLSNTFTLGIATLPTPSIKKLEESYSGKKLKFPYIERLEAVKRESGMVKDEPLNLSLSWIISAIVFVIPSFLSPLTDVYMIGKKIKEIRFWVPDNSPNGA</sequence>
<reference evidence="2 3" key="1">
    <citation type="journal article" date="2019" name="PLoS Biol.">
        <title>Sex chromosomes control vertical transmission of feminizing Wolbachia symbionts in an isopod.</title>
        <authorList>
            <person name="Becking T."/>
            <person name="Chebbi M.A."/>
            <person name="Giraud I."/>
            <person name="Moumen B."/>
            <person name="Laverre T."/>
            <person name="Caubet Y."/>
            <person name="Peccoud J."/>
            <person name="Gilbert C."/>
            <person name="Cordaux R."/>
        </authorList>
    </citation>
    <scope>NUCLEOTIDE SEQUENCE [LARGE SCALE GENOMIC DNA]</scope>
    <source>
        <strain evidence="2">ANa2</strain>
        <tissue evidence="2">Whole body excluding digestive tract and cuticle</tissue>
    </source>
</reference>
<evidence type="ECO:0000256" key="1">
    <source>
        <dbReference type="SAM" id="Phobius"/>
    </source>
</evidence>
<accession>A0A5N5TNR6</accession>
<proteinExistence type="predicted"/>
<evidence type="ECO:0000313" key="3">
    <source>
        <dbReference type="Proteomes" id="UP000326759"/>
    </source>
</evidence>
<dbReference type="InterPro" id="IPR045034">
    <property type="entry name" value="O-acyltransferase_WSD1-like"/>
</dbReference>
<keyword evidence="1" id="KW-0472">Membrane</keyword>
<dbReference type="EMBL" id="SEYY01000214">
    <property type="protein sequence ID" value="KAB7507796.1"/>
    <property type="molecule type" value="Genomic_DNA"/>
</dbReference>
<comment type="caution">
    <text evidence="2">The sequence shown here is derived from an EMBL/GenBank/DDBJ whole genome shotgun (WGS) entry which is preliminary data.</text>
</comment>
<dbReference type="GO" id="GO:0008374">
    <property type="term" value="F:O-acyltransferase activity"/>
    <property type="evidence" value="ECO:0007669"/>
    <property type="project" value="InterPro"/>
</dbReference>
<dbReference type="GO" id="GO:0019432">
    <property type="term" value="P:triglyceride biosynthetic process"/>
    <property type="evidence" value="ECO:0007669"/>
    <property type="project" value="TreeGrafter"/>
</dbReference>
<dbReference type="OrthoDB" id="619536at2759"/>
<dbReference type="AlphaFoldDB" id="A0A5N5TNR6"/>
<keyword evidence="1" id="KW-0812">Transmembrane</keyword>